<sequence>MSTNGGGKVVPVRRSSLQNFIVGWLSRYIDGLQDGQAKIEHDLWKGEMTIANARLNAAALSKYLRSANLTEGSVGRIRIRVPWSTLLSANTTVEVEKVRIELSSLGFAERLEKAGGSLEALRAALLQDKRELIENLVRAMELKRQLDSEEVGSFTGTLLTAMINSIQISIKDVCVSFRVNDSVITVSLGEASVLSCNKDWKVGEKTAVAGEWYKRCELSKLSIDVGESPKMPLQAEPLDATLLISSTQQNRAMHCSLSVNGGRVTMDRERANVLLKVNRTLHAEGKLVRQALSSDVKEGDKDVLKAEYQALLVNASKESERIDNIEALVPAIDLARWRYERGLRLKEDAEKEKAQVTSWFASWAGKDEVDKVVGNAAKGLDTGRKMQRSVTWSFELSNVTVDCLQHERDDDTPPALNFGLGRLFFNVVVPNLSSPQEFAVDGGVDDIQVEGFGKHLLSFDSRPDGPSVEISFTRSKSSGKGILDPYEATVSVTSDALVAWIEPETLRKFATSAAQFATEYKEARISAITEIQERASQLDMTDLTDLLQSASQRTATRLVNLKVDVMAPIVHIKPAEESDELTCILGRVQVTSEDGEEYRLSTSDNSVVIAGGFGCTQFLDPSEVHVVVQRHPLHVKVEVASALCLRLTPACLRFVNGTLATVKGLVKEIVGSMKDMRKGIREAVQKARQLQPPSTAAMPSMPDFGLDLALDTARLEVCADGQADGLVIEVNKVSLTLADSEWKGACAAFLVHADGTDDEAFGGCIRLQGEGSSAIELQYGGRRLEIQSGYLLSDITPGFLRTVAEVSRELSAEVEGVSPDDARETTKTVMEASDALFSDGGEVGAPAPEVEMERVKLGLLEFARRNGGKLEIPKMEGEESLVEVSVGSRGSCLSLFDSENTKDRTKAIVVGRIADMRGSVAVLRGFHKKLAASGELTVRSISLEVSEKEILAPSMQPASTKEAAPFVSVLWGLYPTPWPYQSAVIAQAQQLRIRPLLVDVKAVKKLAGVYREATKADKAPPVEHLINQIDDLGAAIAESTEVARLPCLIAVRAAAPVLELAVSETKNGDPHGGSGTDAVDLMDLDAQEQSSSGESYEYGDHMLVNLGVVTLDSKLEDTSTVRIDTSVKDVHVSAFCLPPPISPVRSDGQQSEEDLLIGSEQETDAEPSLTEEVILPAGSATLSISLPLSWEKVGDEEDFSKLVAIDASVQDKVLVKISPAALGVVREIGQAIRAAYRDSEIADSDVADGGRVLTGLHKLATKRQRADVELRTGLGEISFCLVTHEGAHPLEVSAKSLAVTTSRRSMKAQLAIGQATAKVANYTFINLSAGKEEEGASLTTTFSLAESPAVRIASRHGIDIALSSAIEEGLRTVSRACSVADVMGSMPKRRTRSRFLRFLPDTDIQLDSIGLNLYSSDGSSLRVVIDVDAKASKQGTAGETEQTGEAEASPTIINLTSAIKISSLTSATSTDVAPRRVLKNREGTLVTVEGKVVSIPGEKISVLLDTVRFENALALSLAGPDVASIKKTLRELRRGIKASSRPSSQVLEVSVAVFFAPGAHFLVELVYCSTSGLSRPAIRLRVGTKLLSIYYQQGTRLTAGAARQPPVFKILAADVTSRASVINYKMGEWEPLLLPLTTNVEIQRMSDREDPEGRIIRVDMRTSPEASSSDLIISPMCLSVLHDLLPQFSSKKKFTIGSRQPVEHEADDALQVVNLTDTPLVLVGDSVAKETVQPGSKHIGIDHLFRGATMEEVVVEGDSPGAAQLLHENELSMATNGNWQAEVVALSPVRKLLVFSGPVRIANMTRIPLRVYLQAHVSDTGESEIVKPTSLTTSLGDVVCDREGYFLLEPRDFIGVPSSIFHAGGGFSIQPDDGNWERSEPLPCAFNVGKAATPRTRRLKMSCRNFSNPYELMYVNCQYSPAHGLDSSAPSSSSDEDESAADQHVSAGYGASRMISLLPIALVTNECPMHVDVEVNTASQAREPHVLRLGPSGSGSIPIFDIDASFVRVRVPGSSSRGTHWGRPTFIDDEADLNVVQTIDLPVVNGAGVSVCVSAVVTSGPDGCQQLTLFSKNWFVNSVEGIDVYPMQPAVNDLVRSPSLASDKDLYHMSPVEDRKKGGLSLTIGFVDNRSQQFQGGQWRRVLVPLSSRDSCEVELGGSSVVLQADVVEKQTEDDTSPRPSSGVMVPTSDALPLNLVRSTVITAVPGIIVFNRTTKCLKVSQLNEKGVLLAPMESSPVHWSDLRRDRLLQVVYADPSSGETSGWQPTGPIIPRESHAGVYPMTVHNDLTLEVSVLTVEVAVSRGVVNVAVYEVADDGGGDGKKEQKSCLQVYNDRCYHLESILVCPEDDPTQSSFTHIPVDSTKSVGFCDPFRTKHYLLVRVEFEKNVSSLYRIDVDDCPSSMPITRKGFPATTLQILPSPSCEGGVLVRLRPYNPNLHLAAFNKIGDHAADSSTAEGGMAWSLKLQLGEFGVRVFGPGSKARRIRRRREELFYCGASKASIIASCGVEGGADHSDTLVLRSFRMAGIRLEHVPRNLLILSSGKQSQAAPGLGLSGILLNARHGRDLNLRDVCVTVPPLTLTLDTRALDDLTALTGALISAMGSSSGGLSSLTISSAAARAGVPYHYLCTTPAQLGRVLKLQRLTISQISLRLWCSFNIDDSQFLPEDMKFLLSLLTLGDTLDLKGSELVLPQQAFHMYRPYRGPASGLSKILSDEYKKVIVANISQVVGSSSMLNVIGAKLWGPGFAGGSDSEDERKRMFAGGNGTRDSRGGVQLRADGVLKWEDKSLDETQP</sequence>
<dbReference type="PANTHER" id="PTHR16166:SF93">
    <property type="entry name" value="INTERMEMBRANE LIPID TRANSFER PROTEIN VPS13"/>
    <property type="match status" value="1"/>
</dbReference>
<evidence type="ECO:0000256" key="2">
    <source>
        <dbReference type="SAM" id="MobiDB-lite"/>
    </source>
</evidence>
<evidence type="ECO:0000313" key="4">
    <source>
        <dbReference type="EMBL" id="KAF4662902.1"/>
    </source>
</evidence>
<name>A0A7J6LGZ5_PEROL</name>
<dbReference type="GO" id="GO:0006623">
    <property type="term" value="P:protein targeting to vacuole"/>
    <property type="evidence" value="ECO:0007669"/>
    <property type="project" value="TreeGrafter"/>
</dbReference>
<evidence type="ECO:0000313" key="6">
    <source>
        <dbReference type="Proteomes" id="UP000572268"/>
    </source>
</evidence>
<evidence type="ECO:0000313" key="5">
    <source>
        <dbReference type="Proteomes" id="UP000570595"/>
    </source>
</evidence>
<dbReference type="EMBL" id="JABANN010000305">
    <property type="protein sequence ID" value="KAF4662902.1"/>
    <property type="molecule type" value="Genomic_DNA"/>
</dbReference>
<dbReference type="OrthoDB" id="428159at2759"/>
<organism evidence="3 5">
    <name type="scientific">Perkinsus olseni</name>
    <name type="common">Perkinsus atlanticus</name>
    <dbReference type="NCBI Taxonomy" id="32597"/>
    <lineage>
        <taxon>Eukaryota</taxon>
        <taxon>Sar</taxon>
        <taxon>Alveolata</taxon>
        <taxon>Perkinsozoa</taxon>
        <taxon>Perkinsea</taxon>
        <taxon>Perkinsida</taxon>
        <taxon>Perkinsidae</taxon>
        <taxon>Perkinsus</taxon>
    </lineage>
</organism>
<dbReference type="Proteomes" id="UP000572268">
    <property type="component" value="Unassembled WGS sequence"/>
</dbReference>
<comment type="caution">
    <text evidence="3">The sequence shown here is derived from an EMBL/GenBank/DDBJ whole genome shotgun (WGS) entry which is preliminary data.</text>
</comment>
<dbReference type="EMBL" id="JABAHT010000304">
    <property type="protein sequence ID" value="KAF4658569.1"/>
    <property type="molecule type" value="Genomic_DNA"/>
</dbReference>
<feature type="region of interest" description="Disordered" evidence="2">
    <location>
        <begin position="2751"/>
        <end position="2773"/>
    </location>
</feature>
<accession>A0A7J6LGZ5</accession>
<gene>
    <name evidence="3" type="primary">VPS13A</name>
    <name evidence="4" type="ORF">FOL46_005077</name>
    <name evidence="3" type="ORF">FOZ61_005512</name>
</gene>
<evidence type="ECO:0000256" key="1">
    <source>
        <dbReference type="ARBA" id="ARBA00006545"/>
    </source>
</evidence>
<protein>
    <submittedName>
        <fullName evidence="3">Vacuolar protein</fullName>
    </submittedName>
</protein>
<dbReference type="PANTHER" id="PTHR16166">
    <property type="entry name" value="VACUOLAR PROTEIN SORTING-ASSOCIATED PROTEIN VPS13"/>
    <property type="match status" value="1"/>
</dbReference>
<reference evidence="5 6" key="1">
    <citation type="submission" date="2020-04" db="EMBL/GenBank/DDBJ databases">
        <title>Perkinsus olseni comparative genomics.</title>
        <authorList>
            <person name="Bogema D.R."/>
        </authorList>
    </citation>
    <scope>NUCLEOTIDE SEQUENCE [LARGE SCALE GENOMIC DNA]</scope>
    <source>
        <strain evidence="3">ATCC PRA-179</strain>
        <strain evidence="4">ATCC PRA-31</strain>
    </source>
</reference>
<evidence type="ECO:0000313" key="3">
    <source>
        <dbReference type="EMBL" id="KAF4658569.1"/>
    </source>
</evidence>
<proteinExistence type="inferred from homology"/>
<dbReference type="GO" id="GO:0045053">
    <property type="term" value="P:protein retention in Golgi apparatus"/>
    <property type="evidence" value="ECO:0007669"/>
    <property type="project" value="TreeGrafter"/>
</dbReference>
<feature type="region of interest" description="Disordered" evidence="2">
    <location>
        <begin position="1925"/>
        <end position="1945"/>
    </location>
</feature>
<dbReference type="InterPro" id="IPR026847">
    <property type="entry name" value="VPS13"/>
</dbReference>
<dbReference type="Proteomes" id="UP000570595">
    <property type="component" value="Unassembled WGS sequence"/>
</dbReference>
<comment type="similarity">
    <text evidence="1">Belongs to the VPS13 family.</text>
</comment>